<protein>
    <submittedName>
        <fullName evidence="2">DinB family protein</fullName>
    </submittedName>
</protein>
<dbReference type="Pfam" id="PF12867">
    <property type="entry name" value="DinB_2"/>
    <property type="match status" value="1"/>
</dbReference>
<evidence type="ECO:0000313" key="3">
    <source>
        <dbReference type="Proteomes" id="UP001469365"/>
    </source>
</evidence>
<dbReference type="InterPro" id="IPR024775">
    <property type="entry name" value="DinB-like"/>
</dbReference>
<evidence type="ECO:0000313" key="2">
    <source>
        <dbReference type="EMBL" id="MEK8129249.1"/>
    </source>
</evidence>
<gene>
    <name evidence="2" type="ORF">WMW72_15185</name>
</gene>
<dbReference type="Gene3D" id="1.20.120.450">
    <property type="entry name" value="dinb family like domain"/>
    <property type="match status" value="1"/>
</dbReference>
<dbReference type="InterPro" id="IPR034660">
    <property type="entry name" value="DinB/YfiT-like"/>
</dbReference>
<accession>A0ABU9DK52</accession>
<evidence type="ECO:0000259" key="1">
    <source>
        <dbReference type="Pfam" id="PF12867"/>
    </source>
</evidence>
<dbReference type="EMBL" id="JBBPCC010000009">
    <property type="protein sequence ID" value="MEK8129249.1"/>
    <property type="molecule type" value="Genomic_DNA"/>
</dbReference>
<organism evidence="2 3">
    <name type="scientific">Paenibacillus filicis</name>
    <dbReference type="NCBI Taxonomy" id="669464"/>
    <lineage>
        <taxon>Bacteria</taxon>
        <taxon>Bacillati</taxon>
        <taxon>Bacillota</taxon>
        <taxon>Bacilli</taxon>
        <taxon>Bacillales</taxon>
        <taxon>Paenibacillaceae</taxon>
        <taxon>Paenibacillus</taxon>
    </lineage>
</organism>
<dbReference type="RefSeq" id="WP_341416350.1">
    <property type="nucleotide sequence ID" value="NZ_JBBPCC010000009.1"/>
</dbReference>
<proteinExistence type="predicted"/>
<sequence>MSQEQQTIDLQQYEGTLQLLKHAVEGLDGEQLKRKPAPDKWSVTEVLSHLTDHNIVTTFRIRQIISEEEPKLPPFDQDPWVSRTRANESDIADIFAVYQALLTYNALLLRRIAADDFNRTGINVRGKSVSLAELLKAYVDHVHVHLGQIDRIKQAVI</sequence>
<comment type="caution">
    <text evidence="2">The sequence shown here is derived from an EMBL/GenBank/DDBJ whole genome shotgun (WGS) entry which is preliminary data.</text>
</comment>
<feature type="domain" description="DinB-like" evidence="1">
    <location>
        <begin position="12"/>
        <end position="149"/>
    </location>
</feature>
<name>A0ABU9DK52_9BACL</name>
<reference evidence="2 3" key="1">
    <citation type="submission" date="2024-04" db="EMBL/GenBank/DDBJ databases">
        <title>draft genome sequnece of Paenibacillus filicis.</title>
        <authorList>
            <person name="Kim D.-U."/>
        </authorList>
    </citation>
    <scope>NUCLEOTIDE SEQUENCE [LARGE SCALE GENOMIC DNA]</scope>
    <source>
        <strain evidence="2 3">KACC14197</strain>
    </source>
</reference>
<keyword evidence="3" id="KW-1185">Reference proteome</keyword>
<dbReference type="SUPFAM" id="SSF109854">
    <property type="entry name" value="DinB/YfiT-like putative metalloenzymes"/>
    <property type="match status" value="1"/>
</dbReference>
<dbReference type="Proteomes" id="UP001469365">
    <property type="component" value="Unassembled WGS sequence"/>
</dbReference>